<dbReference type="STRING" id="330214.NIDE0205"/>
<dbReference type="HOGENOM" id="CLU_2069318_0_0_0"/>
<proteinExistence type="predicted"/>
<dbReference type="Proteomes" id="UP000001660">
    <property type="component" value="Chromosome"/>
</dbReference>
<dbReference type="AlphaFoldDB" id="D8P9S9"/>
<reference evidence="1 2" key="1">
    <citation type="journal article" date="2010" name="Proc. Natl. Acad. Sci. U.S.A.">
        <title>A Nitrospira metagenome illuminates the physiology and evolution of globally important nitrite-oxidizing bacteria.</title>
        <authorList>
            <person name="Lucker S."/>
            <person name="Wagner M."/>
            <person name="Maixner F."/>
            <person name="Pelletier E."/>
            <person name="Koch H."/>
            <person name="Vacherie B."/>
            <person name="Rattei T."/>
            <person name="Sinninghe Damste J."/>
            <person name="Spieck E."/>
            <person name="Le Paslier D."/>
            <person name="Daims H."/>
        </authorList>
    </citation>
    <scope>NUCLEOTIDE SEQUENCE [LARGE SCALE GENOMIC DNA]</scope>
</reference>
<dbReference type="OrthoDB" id="9795550at2"/>
<gene>
    <name evidence="1" type="ORF">NIDE0205</name>
</gene>
<evidence type="ECO:0000313" key="2">
    <source>
        <dbReference type="Proteomes" id="UP000001660"/>
    </source>
</evidence>
<accession>D8P9S9</accession>
<name>D8P9S9_9BACT</name>
<organism evidence="1 2">
    <name type="scientific">Nitrospira defluvii</name>
    <dbReference type="NCBI Taxonomy" id="330214"/>
    <lineage>
        <taxon>Bacteria</taxon>
        <taxon>Pseudomonadati</taxon>
        <taxon>Nitrospirota</taxon>
        <taxon>Nitrospiria</taxon>
        <taxon>Nitrospirales</taxon>
        <taxon>Nitrospiraceae</taxon>
        <taxon>Nitrospira</taxon>
    </lineage>
</organism>
<dbReference type="eggNOG" id="ENOG50337GB">
    <property type="taxonomic scope" value="Bacteria"/>
</dbReference>
<dbReference type="EMBL" id="FP929003">
    <property type="protein sequence ID" value="CBK39988.1"/>
    <property type="molecule type" value="Genomic_DNA"/>
</dbReference>
<keyword evidence="2" id="KW-1185">Reference proteome</keyword>
<protein>
    <submittedName>
        <fullName evidence="1">Uncharacterized protein</fullName>
    </submittedName>
</protein>
<dbReference type="KEGG" id="nde:NIDE0205"/>
<sequence>MPHVVIESTGELQAVYQAFAPMLQRTEGEIVKVQECYLAKSGREALLDAVVIEQGTARSFFIQLKRHETTITVRLLPATDPEKTPAVKKAMALVAGLIRKVYPASRYGKTNLQEYLESPVSM</sequence>
<evidence type="ECO:0000313" key="1">
    <source>
        <dbReference type="EMBL" id="CBK39988.1"/>
    </source>
</evidence>